<evidence type="ECO:0000313" key="3">
    <source>
        <dbReference type="EMBL" id="GAA2020001.1"/>
    </source>
</evidence>
<gene>
    <name evidence="3" type="ORF">GCM10009839_15710</name>
</gene>
<keyword evidence="4" id="KW-1185">Reference proteome</keyword>
<reference evidence="3 4" key="1">
    <citation type="journal article" date="2019" name="Int. J. Syst. Evol. Microbiol.">
        <title>The Global Catalogue of Microorganisms (GCM) 10K type strain sequencing project: providing services to taxonomists for standard genome sequencing and annotation.</title>
        <authorList>
            <consortium name="The Broad Institute Genomics Platform"/>
            <consortium name="The Broad Institute Genome Sequencing Center for Infectious Disease"/>
            <person name="Wu L."/>
            <person name="Ma J."/>
        </authorList>
    </citation>
    <scope>NUCLEOTIDE SEQUENCE [LARGE SCALE GENOMIC DNA]</scope>
    <source>
        <strain evidence="3 4">JCM 16014</strain>
    </source>
</reference>
<organism evidence="3 4">
    <name type="scientific">Catenulispora yoronensis</name>
    <dbReference type="NCBI Taxonomy" id="450799"/>
    <lineage>
        <taxon>Bacteria</taxon>
        <taxon>Bacillati</taxon>
        <taxon>Actinomycetota</taxon>
        <taxon>Actinomycetes</taxon>
        <taxon>Catenulisporales</taxon>
        <taxon>Catenulisporaceae</taxon>
        <taxon>Catenulispora</taxon>
    </lineage>
</organism>
<dbReference type="EMBL" id="BAAAQN010000006">
    <property type="protein sequence ID" value="GAA2020001.1"/>
    <property type="molecule type" value="Genomic_DNA"/>
</dbReference>
<comment type="caution">
    <text evidence="3">The sequence shown here is derived from an EMBL/GenBank/DDBJ whole genome shotgun (WGS) entry which is preliminary data.</text>
</comment>
<name>A0ABN2TTG5_9ACTN</name>
<evidence type="ECO:0000313" key="4">
    <source>
        <dbReference type="Proteomes" id="UP001500751"/>
    </source>
</evidence>
<dbReference type="InterPro" id="IPR036388">
    <property type="entry name" value="WH-like_DNA-bd_sf"/>
</dbReference>
<feature type="region of interest" description="Disordered" evidence="1">
    <location>
        <begin position="1"/>
        <end position="23"/>
    </location>
</feature>
<dbReference type="Proteomes" id="UP001500751">
    <property type="component" value="Unassembled WGS sequence"/>
</dbReference>
<evidence type="ECO:0000256" key="1">
    <source>
        <dbReference type="SAM" id="MobiDB-lite"/>
    </source>
</evidence>
<protein>
    <submittedName>
        <fullName evidence="3">PadR family transcriptional regulator</fullName>
    </submittedName>
</protein>
<dbReference type="PANTHER" id="PTHR33169">
    <property type="entry name" value="PADR-FAMILY TRANSCRIPTIONAL REGULATOR"/>
    <property type="match status" value="1"/>
</dbReference>
<accession>A0ABN2TTG5</accession>
<dbReference type="InterPro" id="IPR036390">
    <property type="entry name" value="WH_DNA-bd_sf"/>
</dbReference>
<dbReference type="SUPFAM" id="SSF46785">
    <property type="entry name" value="Winged helix' DNA-binding domain"/>
    <property type="match status" value="1"/>
</dbReference>
<dbReference type="InterPro" id="IPR005149">
    <property type="entry name" value="Tscrpt_reg_PadR_N"/>
</dbReference>
<dbReference type="Gene3D" id="1.10.10.10">
    <property type="entry name" value="Winged helix-like DNA-binding domain superfamily/Winged helix DNA-binding domain"/>
    <property type="match status" value="1"/>
</dbReference>
<feature type="domain" description="Transcription regulator PadR N-terminal" evidence="2">
    <location>
        <begin position="35"/>
        <end position="111"/>
    </location>
</feature>
<dbReference type="Pfam" id="PF03551">
    <property type="entry name" value="PadR"/>
    <property type="match status" value="1"/>
</dbReference>
<sequence length="239" mass="25814">MMTGMAPAQNSAAQNPAAQNSAAATTRRSPLALAVLALLAYKPLHPYGVQRLLKEWGKEKVVNIGQRASLYKTMERLAAAGLIAVRETERDQQYPERTVYEITDAGQQAVRSWIDDIVRAPKPEYPEFPAALSFSMLLGPEAVLAALRERRETVEKALAKAKQDVADARQWGLPKVTLLDDEYLVAVTEAELRWVEGVVAELESGDLTWSLELLQPFADAAEAEGGAEGGAEAEGGAAG</sequence>
<proteinExistence type="predicted"/>
<dbReference type="InterPro" id="IPR052509">
    <property type="entry name" value="Metal_resp_DNA-bind_regulator"/>
</dbReference>
<dbReference type="PANTHER" id="PTHR33169:SF27">
    <property type="entry name" value="TRANSCRIPTIONAL REGULATOR PADR FAMILY PROTEIN"/>
    <property type="match status" value="1"/>
</dbReference>
<evidence type="ECO:0000259" key="2">
    <source>
        <dbReference type="Pfam" id="PF03551"/>
    </source>
</evidence>